<keyword evidence="6 8" id="KW-0238">DNA-binding</keyword>
<dbReference type="FunFam" id="3.90.199.10:FF:000001">
    <property type="entry name" value="DNA gyrase subunit A"/>
    <property type="match status" value="1"/>
</dbReference>
<dbReference type="AlphaFoldDB" id="A0A9X3TX35"/>
<comment type="subunit">
    <text evidence="8">Heterotetramer, composed of two GyrA and two GyrB chains. In the heterotetramer, GyrA contains the active site tyrosine that forms a transient covalent intermediate with DNA, while GyrB binds cofactors and catalyzes ATP hydrolysis.</text>
</comment>
<dbReference type="Pfam" id="PF00521">
    <property type="entry name" value="DNA_topoisoIV"/>
    <property type="match status" value="1"/>
</dbReference>
<keyword evidence="4 8" id="KW-0067">ATP-binding</keyword>
<dbReference type="InterPro" id="IPR002205">
    <property type="entry name" value="Topo_IIA_dom_A"/>
</dbReference>
<comment type="subcellular location">
    <subcellularLocation>
        <location evidence="8">Cytoplasm</location>
    </subcellularLocation>
</comment>
<dbReference type="InterPro" id="IPR013757">
    <property type="entry name" value="Topo_IIA_A_a_sf"/>
</dbReference>
<evidence type="ECO:0000256" key="4">
    <source>
        <dbReference type="ARBA" id="ARBA00022840"/>
    </source>
</evidence>
<accession>A0A9X3TX35</accession>
<dbReference type="InterPro" id="IPR005743">
    <property type="entry name" value="GyrA"/>
</dbReference>
<keyword evidence="8" id="KW-0963">Cytoplasm</keyword>
<dbReference type="PANTHER" id="PTHR43493">
    <property type="entry name" value="DNA GYRASE/TOPOISOMERASE SUBUNIT A"/>
    <property type="match status" value="1"/>
</dbReference>
<dbReference type="Proteomes" id="UP001141619">
    <property type="component" value="Unassembled WGS sequence"/>
</dbReference>
<reference evidence="11" key="1">
    <citation type="submission" date="2022-08" db="EMBL/GenBank/DDBJ databases">
        <authorList>
            <person name="Vandamme P."/>
            <person name="Hettiarachchi A."/>
            <person name="Peeters C."/>
            <person name="Cnockaert M."/>
            <person name="Carlier A."/>
        </authorList>
    </citation>
    <scope>NUCLEOTIDE SEQUENCE</scope>
    <source>
        <strain evidence="11">LMG 31809</strain>
    </source>
</reference>
<dbReference type="GO" id="GO:0034335">
    <property type="term" value="F:DNA negative supercoiling activity"/>
    <property type="evidence" value="ECO:0007669"/>
    <property type="project" value="UniProtKB-ARBA"/>
</dbReference>
<dbReference type="NCBIfam" id="NF004043">
    <property type="entry name" value="PRK05560.1"/>
    <property type="match status" value="1"/>
</dbReference>
<comment type="similarity">
    <text evidence="2 8">Belongs to the type II topoisomerase GyrA/ParC subunit family.</text>
</comment>
<gene>
    <name evidence="8 11" type="primary">gyrA</name>
    <name evidence="11" type="ORF">NYP16_04605</name>
</gene>
<keyword evidence="3 8" id="KW-0547">Nucleotide-binding</keyword>
<dbReference type="GO" id="GO:0005524">
    <property type="term" value="F:ATP binding"/>
    <property type="evidence" value="ECO:0007669"/>
    <property type="project" value="UniProtKB-UniRule"/>
</dbReference>
<evidence type="ECO:0000256" key="5">
    <source>
        <dbReference type="ARBA" id="ARBA00023029"/>
    </source>
</evidence>
<name>A0A9X3TX35_9PROT</name>
<dbReference type="PROSITE" id="PS52040">
    <property type="entry name" value="TOPO_IIA"/>
    <property type="match status" value="1"/>
</dbReference>
<evidence type="ECO:0000256" key="6">
    <source>
        <dbReference type="ARBA" id="ARBA00023125"/>
    </source>
</evidence>
<dbReference type="InterPro" id="IPR050220">
    <property type="entry name" value="Type_II_DNA_Topoisomerases"/>
</dbReference>
<dbReference type="FunFam" id="1.10.268.10:FF:000001">
    <property type="entry name" value="DNA gyrase subunit A"/>
    <property type="match status" value="1"/>
</dbReference>
<dbReference type="EMBL" id="JANWOI010000001">
    <property type="protein sequence ID" value="MDA5193238.1"/>
    <property type="molecule type" value="Genomic_DNA"/>
</dbReference>
<comment type="miscellaneous">
    <text evidence="8">Few gyrases are as efficient as E.coli at forming negative supercoils. Not all organisms have 2 type II topoisomerases; in organisms with a single type II topoisomerase this enzyme also has to decatenate newly replicated chromosomes.</text>
</comment>
<dbReference type="GO" id="GO:0006261">
    <property type="term" value="P:DNA-templated DNA replication"/>
    <property type="evidence" value="ECO:0007669"/>
    <property type="project" value="UniProtKB-UniRule"/>
</dbReference>
<dbReference type="Pfam" id="PF03989">
    <property type="entry name" value="DNA_gyraseA_C"/>
    <property type="match status" value="6"/>
</dbReference>
<protein>
    <recommendedName>
        <fullName evidence="8">DNA gyrase subunit A</fullName>
        <ecNumber evidence="8">5.6.2.2</ecNumber>
    </recommendedName>
</protein>
<dbReference type="CDD" id="cd00187">
    <property type="entry name" value="TOP4c"/>
    <property type="match status" value="1"/>
</dbReference>
<evidence type="ECO:0000256" key="2">
    <source>
        <dbReference type="ARBA" id="ARBA00008263"/>
    </source>
</evidence>
<dbReference type="FunFam" id="3.30.1360.40:FF:000002">
    <property type="entry name" value="DNA gyrase subunit A"/>
    <property type="match status" value="1"/>
</dbReference>
<comment type="function">
    <text evidence="8">A type II topoisomerase that negatively supercoils closed circular double-stranded (ds) DNA in an ATP-dependent manner to modulate DNA topology and maintain chromosomes in an underwound state. Negative supercoiling favors strand separation, and DNA replication, transcription, recombination and repair, all of which involve strand separation. Also able to catalyze the interconversion of other topological isomers of dsDNA rings, including catenanes and knotted rings. Type II topoisomerases break and join 2 DNA strands simultaneously in an ATP-dependent manner.</text>
</comment>
<dbReference type="GO" id="GO:0005694">
    <property type="term" value="C:chromosome"/>
    <property type="evidence" value="ECO:0007669"/>
    <property type="project" value="InterPro"/>
</dbReference>
<organism evidence="11 12">
    <name type="scientific">Govanella unica</name>
    <dbReference type="NCBI Taxonomy" id="2975056"/>
    <lineage>
        <taxon>Bacteria</taxon>
        <taxon>Pseudomonadati</taxon>
        <taxon>Pseudomonadota</taxon>
        <taxon>Alphaproteobacteria</taxon>
        <taxon>Emcibacterales</taxon>
        <taxon>Govanellaceae</taxon>
        <taxon>Govanella</taxon>
    </lineage>
</organism>
<dbReference type="PANTHER" id="PTHR43493:SF5">
    <property type="entry name" value="DNA GYRASE SUBUNIT A, CHLOROPLASTIC_MITOCHONDRIAL"/>
    <property type="match status" value="1"/>
</dbReference>
<dbReference type="Gene3D" id="2.120.10.90">
    <property type="entry name" value="DNA gyrase/topoisomerase IV, subunit A, C-terminal"/>
    <property type="match status" value="1"/>
</dbReference>
<evidence type="ECO:0000259" key="10">
    <source>
        <dbReference type="PROSITE" id="PS52040"/>
    </source>
</evidence>
<feature type="active site" description="O-(5'-phospho-DNA)-tyrosine intermediate" evidence="8 9">
    <location>
        <position position="128"/>
    </location>
</feature>
<dbReference type="InterPro" id="IPR035516">
    <property type="entry name" value="Gyrase/topoIV_suA_C"/>
</dbReference>
<evidence type="ECO:0000313" key="12">
    <source>
        <dbReference type="Proteomes" id="UP001141619"/>
    </source>
</evidence>
<feature type="domain" description="Topo IIA-type catalytic" evidence="10">
    <location>
        <begin position="40"/>
        <end position="535"/>
    </location>
</feature>
<dbReference type="InterPro" id="IPR006691">
    <property type="entry name" value="GyrA/parC_rep"/>
</dbReference>
<keyword evidence="12" id="KW-1185">Reference proteome</keyword>
<dbReference type="GO" id="GO:0009330">
    <property type="term" value="C:DNA topoisomerase type II (double strand cut, ATP-hydrolyzing) complex"/>
    <property type="evidence" value="ECO:0007669"/>
    <property type="project" value="TreeGrafter"/>
</dbReference>
<dbReference type="GO" id="GO:0006265">
    <property type="term" value="P:DNA topological change"/>
    <property type="evidence" value="ECO:0007669"/>
    <property type="project" value="UniProtKB-UniRule"/>
</dbReference>
<evidence type="ECO:0000256" key="1">
    <source>
        <dbReference type="ARBA" id="ARBA00000185"/>
    </source>
</evidence>
<dbReference type="EC" id="5.6.2.2" evidence="8"/>
<dbReference type="Gene3D" id="1.10.268.10">
    <property type="entry name" value="Topoisomerase, domain 3"/>
    <property type="match status" value="1"/>
</dbReference>
<dbReference type="Gene3D" id="3.30.1360.40">
    <property type="match status" value="1"/>
</dbReference>
<feature type="short sequence motif" description="GyrA-box" evidence="8">
    <location>
        <begin position="556"/>
        <end position="562"/>
    </location>
</feature>
<dbReference type="SUPFAM" id="SSF56719">
    <property type="entry name" value="Type II DNA topoisomerase"/>
    <property type="match status" value="1"/>
</dbReference>
<dbReference type="NCBIfam" id="NF004044">
    <property type="entry name" value="PRK05561.1"/>
    <property type="match status" value="1"/>
</dbReference>
<dbReference type="InterPro" id="IPR013760">
    <property type="entry name" value="Topo_IIA-like_dom_sf"/>
</dbReference>
<dbReference type="InterPro" id="IPR013758">
    <property type="entry name" value="Topo_IIA_A/C_ab"/>
</dbReference>
<comment type="caution">
    <text evidence="11">The sequence shown here is derived from an EMBL/GenBank/DDBJ whole genome shotgun (WGS) entry which is preliminary data.</text>
</comment>
<dbReference type="SMART" id="SM00434">
    <property type="entry name" value="TOP4c"/>
    <property type="match status" value="1"/>
</dbReference>
<evidence type="ECO:0000256" key="7">
    <source>
        <dbReference type="ARBA" id="ARBA00023235"/>
    </source>
</evidence>
<evidence type="ECO:0000256" key="8">
    <source>
        <dbReference type="HAMAP-Rule" id="MF_01897"/>
    </source>
</evidence>
<dbReference type="HAMAP" id="MF_01897">
    <property type="entry name" value="GyrA"/>
    <property type="match status" value="1"/>
</dbReference>
<keyword evidence="5 8" id="KW-0799">Topoisomerase</keyword>
<dbReference type="GO" id="GO:0003677">
    <property type="term" value="F:DNA binding"/>
    <property type="evidence" value="ECO:0007669"/>
    <property type="project" value="UniProtKB-UniRule"/>
</dbReference>
<comment type="catalytic activity">
    <reaction evidence="1 8 9">
        <text>ATP-dependent breakage, passage and rejoining of double-stranded DNA.</text>
        <dbReference type="EC" id="5.6.2.2"/>
    </reaction>
</comment>
<sequence length="914" mass="101513">MTDTGVLEPRDNNIEPITIEEEMKRSYLDYAMSVIVSRALPDVRDGLKPVHRRILYAMYESGYEHSKPYRKSARIVGEVMGKYHPHGDSAIYDALVRLAQDFSMRLPLIDGQGNFGSMDGDKAAAMRYTESRLAKSSTGLLSDIDEDTVDFRPNYDESEHEPEVLPARFPNLLVNGAGGIAVGMATNVPPHNLGEVLDACIAYMDNPEITIEELIEIVPAPDFPTGGLILGRAGARSAAMTGRGSILMRGRTFIEEVRKDRSAIVITEVPYQVNKSSMIEKIAECVRHKKIEGISDLRDESDRDGVRVVVELKRDAVPDVVLNQLFRHTSLQTSFGANVLALNGGRPEMLTLRDIIVAFIKFREEVITRRTKFRLAKARDRAHVLVGLVIAVTHIDEVVSIIRNAPDAATARERLMAREWDAQEIEHYITLISDPRGEYKDGKYKLSDVQVKAILDLRLHRLTALGRDDIGKELKDLAVQIGEFLEILVSRIRLFEVMKQEFTEIRTSFATPRRTEIVDALGEFDDEELIQREDMVVTVTHTGYIKRVPLSAYRAQRRGGKGRSGMATKDEDFLSDLFVASTHTPVLFFTSVGKVYKLKVWKLPLGNPQSRGKALINMLPLEQGETVTAILPLPEDEASWAELDAMFATKSGNVRRNSLSDFTNVMSNGKIAMKLDEGDKLISVGVCNAEDDDVLLAAKGGKSIRFRATDVRRFVGRASDGVRGMSLPEGDEVVSMSILRHIQPTTEEKDIFLKFSAAKRRGEAVAETPEGMTVERFNELFEAEQILLSITVNGYGKRTSAYEYRITGRGGQGIINIETSERNGPVVGAFPVTDQDQIMMVTDQGRLIRVPVHDIRIAGRQTQGVTLFRVDDNEHVVSIAHLADAEDDDGIEEDVAEAEAVAGDDISGDQGSED</sequence>
<evidence type="ECO:0000313" key="11">
    <source>
        <dbReference type="EMBL" id="MDA5193238.1"/>
    </source>
</evidence>
<dbReference type="Gene3D" id="3.90.199.10">
    <property type="entry name" value="Topoisomerase II, domain 5"/>
    <property type="match status" value="1"/>
</dbReference>
<reference evidence="11" key="2">
    <citation type="journal article" date="2023" name="Syst. Appl. Microbiol.">
        <title>Govania unica gen. nov., sp. nov., a rare biosphere bacterium that represents a novel family in the class Alphaproteobacteria.</title>
        <authorList>
            <person name="Vandamme P."/>
            <person name="Peeters C."/>
            <person name="Hettiarachchi A."/>
            <person name="Cnockaert M."/>
            <person name="Carlier A."/>
        </authorList>
    </citation>
    <scope>NUCLEOTIDE SEQUENCE</scope>
    <source>
        <strain evidence="11">LMG 31809</strain>
    </source>
</reference>
<keyword evidence="7 8" id="KW-0413">Isomerase</keyword>
<dbReference type="NCBIfam" id="TIGR01063">
    <property type="entry name" value="gyrA"/>
    <property type="match status" value="1"/>
</dbReference>
<proteinExistence type="inferred from homology"/>
<dbReference type="SUPFAM" id="SSF101904">
    <property type="entry name" value="GyrA/ParC C-terminal domain-like"/>
    <property type="match status" value="1"/>
</dbReference>
<dbReference type="GO" id="GO:0005737">
    <property type="term" value="C:cytoplasm"/>
    <property type="evidence" value="ECO:0007669"/>
    <property type="project" value="UniProtKB-SubCell"/>
</dbReference>
<evidence type="ECO:0000256" key="9">
    <source>
        <dbReference type="PROSITE-ProRule" id="PRU01384"/>
    </source>
</evidence>
<evidence type="ECO:0000256" key="3">
    <source>
        <dbReference type="ARBA" id="ARBA00022741"/>
    </source>
</evidence>